<dbReference type="PANTHER" id="PTHR43537:SF24">
    <property type="entry name" value="GLUCONATE OPERON TRANSCRIPTIONAL REPRESSOR"/>
    <property type="match status" value="1"/>
</dbReference>
<dbReference type="RefSeq" id="WP_310289354.1">
    <property type="nucleotide sequence ID" value="NZ_BAAAWO010000001.1"/>
</dbReference>
<evidence type="ECO:0000259" key="4">
    <source>
        <dbReference type="PROSITE" id="PS50949"/>
    </source>
</evidence>
<dbReference type="PANTHER" id="PTHR43537">
    <property type="entry name" value="TRANSCRIPTIONAL REGULATOR, GNTR FAMILY"/>
    <property type="match status" value="1"/>
</dbReference>
<accession>A0ABU2BJ29</accession>
<gene>
    <name evidence="5" type="ORF">J2S64_001409</name>
</gene>
<dbReference type="PRINTS" id="PR00035">
    <property type="entry name" value="HTHGNTR"/>
</dbReference>
<feature type="domain" description="HTH gntR-type" evidence="4">
    <location>
        <begin position="35"/>
        <end position="105"/>
    </location>
</feature>
<evidence type="ECO:0000256" key="1">
    <source>
        <dbReference type="ARBA" id="ARBA00023015"/>
    </source>
</evidence>
<dbReference type="InterPro" id="IPR008920">
    <property type="entry name" value="TF_FadR/GntR_C"/>
</dbReference>
<dbReference type="PROSITE" id="PS50949">
    <property type="entry name" value="HTH_GNTR"/>
    <property type="match status" value="1"/>
</dbReference>
<dbReference type="InterPro" id="IPR011711">
    <property type="entry name" value="GntR_C"/>
</dbReference>
<keyword evidence="1" id="KW-0805">Transcription regulation</keyword>
<dbReference type="InterPro" id="IPR036390">
    <property type="entry name" value="WH_DNA-bd_sf"/>
</dbReference>
<reference evidence="5 6" key="1">
    <citation type="submission" date="2023-07" db="EMBL/GenBank/DDBJ databases">
        <title>Sequencing the genomes of 1000 actinobacteria strains.</title>
        <authorList>
            <person name="Klenk H.-P."/>
        </authorList>
    </citation>
    <scope>NUCLEOTIDE SEQUENCE [LARGE SCALE GENOMIC DNA]</scope>
    <source>
        <strain evidence="5 6">DSM 20167</strain>
    </source>
</reference>
<dbReference type="InterPro" id="IPR000524">
    <property type="entry name" value="Tscrpt_reg_HTH_GntR"/>
</dbReference>
<proteinExistence type="predicted"/>
<dbReference type="SUPFAM" id="SSF48008">
    <property type="entry name" value="GntR ligand-binding domain-like"/>
    <property type="match status" value="1"/>
</dbReference>
<comment type="caution">
    <text evidence="5">The sequence shown here is derived from an EMBL/GenBank/DDBJ whole genome shotgun (WGS) entry which is preliminary data.</text>
</comment>
<evidence type="ECO:0000313" key="5">
    <source>
        <dbReference type="EMBL" id="MDR7357718.1"/>
    </source>
</evidence>
<sequence>MPIDWAHFPIVWLGVPGLALNMSFQSQIYRSLPDLERSDAIVNRISKAITLGMLRVGERLPNEIEMSEMFGVAAATLRDALAVLRDQGIVETRRGRSGGTFILKQPQFQLEAMREWLMTTSIAEIRDLGDEQSAIAAATVRLACDRAEPHELERLQDMARSLVMADSAQAKARADSRFHIELAVTAQSTRLANAEIRLQAETVEVLWSPLVDEFDAERATAEHLALVRAVSENRSQQGQQLVIDHIRRSTHHLIDTKLALSYSTDLKENQ</sequence>
<dbReference type="CDD" id="cd07377">
    <property type="entry name" value="WHTH_GntR"/>
    <property type="match status" value="1"/>
</dbReference>
<keyword evidence="6" id="KW-1185">Reference proteome</keyword>
<dbReference type="Pfam" id="PF07729">
    <property type="entry name" value="FCD"/>
    <property type="match status" value="1"/>
</dbReference>
<dbReference type="EMBL" id="JAVDYI010000001">
    <property type="protein sequence ID" value="MDR7357718.1"/>
    <property type="molecule type" value="Genomic_DNA"/>
</dbReference>
<dbReference type="Gene3D" id="1.20.120.530">
    <property type="entry name" value="GntR ligand-binding domain-like"/>
    <property type="match status" value="1"/>
</dbReference>
<keyword evidence="3" id="KW-0804">Transcription</keyword>
<keyword evidence="2 5" id="KW-0238">DNA-binding</keyword>
<dbReference type="Pfam" id="PF00392">
    <property type="entry name" value="GntR"/>
    <property type="match status" value="1"/>
</dbReference>
<name>A0ABU2BJ29_9MICC</name>
<evidence type="ECO:0000256" key="3">
    <source>
        <dbReference type="ARBA" id="ARBA00023163"/>
    </source>
</evidence>
<dbReference type="SMART" id="SM00345">
    <property type="entry name" value="HTH_GNTR"/>
    <property type="match status" value="1"/>
</dbReference>
<organism evidence="5 6">
    <name type="scientific">Paeniglutamicibacter sulfureus</name>
    <dbReference type="NCBI Taxonomy" id="43666"/>
    <lineage>
        <taxon>Bacteria</taxon>
        <taxon>Bacillati</taxon>
        <taxon>Actinomycetota</taxon>
        <taxon>Actinomycetes</taxon>
        <taxon>Micrococcales</taxon>
        <taxon>Micrococcaceae</taxon>
        <taxon>Paeniglutamicibacter</taxon>
    </lineage>
</organism>
<evidence type="ECO:0000256" key="2">
    <source>
        <dbReference type="ARBA" id="ARBA00023125"/>
    </source>
</evidence>
<dbReference type="SUPFAM" id="SSF46785">
    <property type="entry name" value="Winged helix' DNA-binding domain"/>
    <property type="match status" value="1"/>
</dbReference>
<dbReference type="Proteomes" id="UP001183817">
    <property type="component" value="Unassembled WGS sequence"/>
</dbReference>
<dbReference type="Gene3D" id="1.10.10.10">
    <property type="entry name" value="Winged helix-like DNA-binding domain superfamily/Winged helix DNA-binding domain"/>
    <property type="match status" value="1"/>
</dbReference>
<protein>
    <submittedName>
        <fullName evidence="5">DNA-binding FadR family transcriptional regulator</fullName>
    </submittedName>
</protein>
<evidence type="ECO:0000313" key="6">
    <source>
        <dbReference type="Proteomes" id="UP001183817"/>
    </source>
</evidence>
<dbReference type="GO" id="GO:0003677">
    <property type="term" value="F:DNA binding"/>
    <property type="evidence" value="ECO:0007669"/>
    <property type="project" value="UniProtKB-KW"/>
</dbReference>
<dbReference type="InterPro" id="IPR036388">
    <property type="entry name" value="WH-like_DNA-bd_sf"/>
</dbReference>